<evidence type="ECO:0000313" key="2">
    <source>
        <dbReference type="Proteomes" id="UP000237481"/>
    </source>
</evidence>
<dbReference type="Proteomes" id="UP000237481">
    <property type="component" value="Unassembled WGS sequence"/>
</dbReference>
<evidence type="ECO:0000313" key="1">
    <source>
        <dbReference type="EMBL" id="POR37542.1"/>
    </source>
</evidence>
<sequence length="122" mass="13523">MALTLPLHNVTSSMVKLPKPSLIRQDTRLASPSSIDREYSNLAHYITLSSNPIFLSPSCDPIIEVLKPLIDSNSLEILGHVLTLRRPNITPLYHTKTILAIIPFLQTLHSPIPSRPIPEVTA</sequence>
<comment type="caution">
    <text evidence="1">The sequence shown here is derived from an EMBL/GenBank/DDBJ whole genome shotgun (WGS) entry which is preliminary data.</text>
</comment>
<dbReference type="OrthoDB" id="3549294at2759"/>
<name>A0A2S4L511_9HYPO</name>
<organism evidence="1 2">
    <name type="scientific">Tolypocladium paradoxum</name>
    <dbReference type="NCBI Taxonomy" id="94208"/>
    <lineage>
        <taxon>Eukaryota</taxon>
        <taxon>Fungi</taxon>
        <taxon>Dikarya</taxon>
        <taxon>Ascomycota</taxon>
        <taxon>Pezizomycotina</taxon>
        <taxon>Sordariomycetes</taxon>
        <taxon>Hypocreomycetidae</taxon>
        <taxon>Hypocreales</taxon>
        <taxon>Ophiocordycipitaceae</taxon>
        <taxon>Tolypocladium</taxon>
    </lineage>
</organism>
<gene>
    <name evidence="1" type="ORF">TPAR_02262</name>
</gene>
<protein>
    <submittedName>
        <fullName evidence="1">Uncharacterized protein</fullName>
    </submittedName>
</protein>
<accession>A0A2S4L511</accession>
<keyword evidence="2" id="KW-1185">Reference proteome</keyword>
<proteinExistence type="predicted"/>
<reference evidence="1 2" key="1">
    <citation type="submission" date="2018-01" db="EMBL/GenBank/DDBJ databases">
        <title>Harnessing the power of phylogenomics to disentangle the directionality and signatures of interkingdom host jumping in the parasitic fungal genus Tolypocladium.</title>
        <authorList>
            <person name="Quandt C.A."/>
            <person name="Patterson W."/>
            <person name="Spatafora J.W."/>
        </authorList>
    </citation>
    <scope>NUCLEOTIDE SEQUENCE [LARGE SCALE GENOMIC DNA]</scope>
    <source>
        <strain evidence="1 2">NRBC 100945</strain>
    </source>
</reference>
<dbReference type="EMBL" id="PKSG01000236">
    <property type="protein sequence ID" value="POR37542.1"/>
    <property type="molecule type" value="Genomic_DNA"/>
</dbReference>
<dbReference type="AlphaFoldDB" id="A0A2S4L511"/>